<reference evidence="2" key="1">
    <citation type="journal article" date="2020" name="mSystems">
        <title>Genome- and Community-Level Interaction Insights into Carbon Utilization and Element Cycling Functions of Hydrothermarchaeota in Hydrothermal Sediment.</title>
        <authorList>
            <person name="Zhou Z."/>
            <person name="Liu Y."/>
            <person name="Xu W."/>
            <person name="Pan J."/>
            <person name="Luo Z.H."/>
            <person name="Li M."/>
        </authorList>
    </citation>
    <scope>NUCLEOTIDE SEQUENCE [LARGE SCALE GENOMIC DNA]</scope>
    <source>
        <strain evidence="2">SpSt-289</strain>
    </source>
</reference>
<evidence type="ECO:0000313" key="2">
    <source>
        <dbReference type="EMBL" id="HDX32023.1"/>
    </source>
</evidence>
<dbReference type="EMBL" id="DSMG01000111">
    <property type="protein sequence ID" value="HDX32023.1"/>
    <property type="molecule type" value="Genomic_DNA"/>
</dbReference>
<name>A0A7C1JB90_9CHLR</name>
<protein>
    <submittedName>
        <fullName evidence="2">Uncharacterized protein</fullName>
    </submittedName>
</protein>
<sequence>MAESPFEPSPLVGRFSEPEPSYSGQFNSQRSINFQYTNCCCSGVAIRFSPYNARTHKASISSLQKLTTETPERAKSLEAISVCSVRAAPFAVKPPKITDEANLCATSSYDRCYEISAMFRQCLMTHSLGRNKLLKQKASARLTDSFTLDYNSRYDFADQPYRE</sequence>
<evidence type="ECO:0000256" key="1">
    <source>
        <dbReference type="SAM" id="MobiDB-lite"/>
    </source>
</evidence>
<accession>A0A7C1JB90</accession>
<comment type="caution">
    <text evidence="2">The sequence shown here is derived from an EMBL/GenBank/DDBJ whole genome shotgun (WGS) entry which is preliminary data.</text>
</comment>
<gene>
    <name evidence="2" type="ORF">ENQ20_11115</name>
</gene>
<dbReference type="AlphaFoldDB" id="A0A7C1JB90"/>
<organism evidence="2">
    <name type="scientific">Caldilinea aerophila</name>
    <dbReference type="NCBI Taxonomy" id="133453"/>
    <lineage>
        <taxon>Bacteria</taxon>
        <taxon>Bacillati</taxon>
        <taxon>Chloroflexota</taxon>
        <taxon>Caldilineae</taxon>
        <taxon>Caldilineales</taxon>
        <taxon>Caldilineaceae</taxon>
        <taxon>Caldilinea</taxon>
    </lineage>
</organism>
<proteinExistence type="predicted"/>
<feature type="region of interest" description="Disordered" evidence="1">
    <location>
        <begin position="1"/>
        <end position="24"/>
    </location>
</feature>